<evidence type="ECO:0000256" key="1">
    <source>
        <dbReference type="SAM" id="MobiDB-lite"/>
    </source>
</evidence>
<accession>A0ABW9IIP5</accession>
<feature type="region of interest" description="Disordered" evidence="1">
    <location>
        <begin position="546"/>
        <end position="594"/>
    </location>
</feature>
<feature type="compositionally biased region" description="Low complexity" evidence="1">
    <location>
        <begin position="572"/>
        <end position="591"/>
    </location>
</feature>
<dbReference type="PROSITE" id="PS51257">
    <property type="entry name" value="PROKAR_LIPOPROTEIN"/>
    <property type="match status" value="1"/>
</dbReference>
<dbReference type="SMART" id="SM00460">
    <property type="entry name" value="TGc"/>
    <property type="match status" value="1"/>
</dbReference>
<dbReference type="InterPro" id="IPR002931">
    <property type="entry name" value="Transglutaminase-like"/>
</dbReference>
<protein>
    <submittedName>
        <fullName evidence="4">DUF3488 and DUF4129 domain-containing transglutaminase family protein</fullName>
    </submittedName>
</protein>
<proteinExistence type="predicted"/>
<dbReference type="Pfam" id="PF01841">
    <property type="entry name" value="Transglut_core"/>
    <property type="match status" value="1"/>
</dbReference>
<keyword evidence="5" id="KW-1185">Reference proteome</keyword>
<organism evidence="4 5">
    <name type="scientific">Streptomyces galilaeus</name>
    <dbReference type="NCBI Taxonomy" id="33899"/>
    <lineage>
        <taxon>Bacteria</taxon>
        <taxon>Bacillati</taxon>
        <taxon>Actinomycetota</taxon>
        <taxon>Actinomycetes</taxon>
        <taxon>Kitasatosporales</taxon>
        <taxon>Streptomycetaceae</taxon>
        <taxon>Streptomyces</taxon>
    </lineage>
</organism>
<feature type="transmembrane region" description="Helical" evidence="2">
    <location>
        <begin position="58"/>
        <end position="76"/>
    </location>
</feature>
<dbReference type="InterPro" id="IPR052901">
    <property type="entry name" value="Bact_TGase-like"/>
</dbReference>
<dbReference type="RefSeq" id="WP_150470560.1">
    <property type="nucleotide sequence ID" value="NZ_BMVS01000002.1"/>
</dbReference>
<sequence>MSGRARLTLCSVAATLMAACALLPLVQQTSWILVAAFLLAVQSSVGAVARRVPLARPLTVLAQALVTLVLLTLVFARQQALAGLIPGPQAFQHFADLFQSGTDDVGRYAIPAPLSDGIRLMMIGGVLVIGLAVETLAVTYRNAAPAGLPLLALYSVAAGLSDGGADWLWFLVAGGGYLMLLLAESRERLSQWGRVFGGGPRDPGRQPGPVAPVRTGRRIGAAALGVALAVPLLPLPAIGGGLLGGTGSGVGSGTGGGGTISAVNPLVSLRDSLNVDEDRTVLTLRTNSGDLSDLYLRIVSLDDFDGTTWKPSQRDVVAVPDDLPTPPGLGADVRRAEITTRVAAADWYAQDWLPMPYPPSGVQVSGRWRYEPVGMTVVGDHRQTTRGKTYEVKSLQVQPTAEQLASAPAARGSLRGEYTEVPDTLPAVVAQRAREITEGSSNDYERAVKLQEWFAVTGGFEYDTEVKVGTGRDAIARFLRDKQGFCVHFSFAMAAMARTLGIPARVAVGFAPGSTQSDGSVAVSLKDAHAWPELYFEGVGWTRFEPTPTRGSTPPYTLPDTPGNAVPDLPQASRSADAAPSAAPSASTSCTSEEKRVQGCVSALPLDEAEQGGGGPPWYKIAGWTVLGLASLVVLLLPMLWRLRRRSVRLASAQHTGSAPVRRAGPGPRGGEVAQPTVTGGSAVLLDVPSEEVSEAAVAHVLAVWRELTDTAWDYGIPPDEALTPRRAAERIVRLGELDETVAASVHRVAGAVEQVLFAPQPRAEAGLPEEVRRVRVALRARAGRRTRLRAVVAPRSAVRAVWDLSDRWTTVKATWSVRTARLATMAQRVRHPRRRAADAGAGG</sequence>
<feature type="transmembrane region" description="Helical" evidence="2">
    <location>
        <begin position="143"/>
        <end position="161"/>
    </location>
</feature>
<dbReference type="SUPFAM" id="SSF54001">
    <property type="entry name" value="Cysteine proteinases"/>
    <property type="match status" value="1"/>
</dbReference>
<dbReference type="EMBL" id="JBJVNE010000009">
    <property type="protein sequence ID" value="MFM9648370.1"/>
    <property type="molecule type" value="Genomic_DNA"/>
</dbReference>
<evidence type="ECO:0000259" key="3">
    <source>
        <dbReference type="SMART" id="SM00460"/>
    </source>
</evidence>
<evidence type="ECO:0000256" key="2">
    <source>
        <dbReference type="SAM" id="Phobius"/>
    </source>
</evidence>
<evidence type="ECO:0000313" key="4">
    <source>
        <dbReference type="EMBL" id="MFM9648370.1"/>
    </source>
</evidence>
<feature type="domain" description="Transglutaminase-like" evidence="3">
    <location>
        <begin position="478"/>
        <end position="548"/>
    </location>
</feature>
<dbReference type="Gene3D" id="3.10.620.30">
    <property type="match status" value="1"/>
</dbReference>
<feature type="transmembrane region" description="Helical" evidence="2">
    <location>
        <begin position="31"/>
        <end position="49"/>
    </location>
</feature>
<comment type="caution">
    <text evidence="4">The sequence shown here is derived from an EMBL/GenBank/DDBJ whole genome shotgun (WGS) entry which is preliminary data.</text>
</comment>
<name>A0ABW9IIP5_STRGJ</name>
<dbReference type="Pfam" id="PF13559">
    <property type="entry name" value="DUF4129"/>
    <property type="match status" value="1"/>
</dbReference>
<dbReference type="PANTHER" id="PTHR42736:SF1">
    <property type="entry name" value="PROTEIN-GLUTAMINE GAMMA-GLUTAMYLTRANSFERASE"/>
    <property type="match status" value="1"/>
</dbReference>
<dbReference type="PANTHER" id="PTHR42736">
    <property type="entry name" value="PROTEIN-GLUTAMINE GAMMA-GLUTAMYLTRANSFERASE"/>
    <property type="match status" value="1"/>
</dbReference>
<dbReference type="GeneID" id="301202945"/>
<keyword evidence="2" id="KW-0472">Membrane</keyword>
<feature type="transmembrane region" description="Helical" evidence="2">
    <location>
        <begin position="117"/>
        <end position="136"/>
    </location>
</feature>
<dbReference type="Proteomes" id="UP001631993">
    <property type="component" value="Unassembled WGS sequence"/>
</dbReference>
<dbReference type="InterPro" id="IPR021878">
    <property type="entry name" value="TgpA_N"/>
</dbReference>
<keyword evidence="2" id="KW-0812">Transmembrane</keyword>
<feature type="transmembrane region" description="Helical" evidence="2">
    <location>
        <begin position="621"/>
        <end position="641"/>
    </location>
</feature>
<dbReference type="InterPro" id="IPR038765">
    <property type="entry name" value="Papain-like_cys_pep_sf"/>
</dbReference>
<gene>
    <name evidence="4" type="ORF">ACKI1S_19700</name>
</gene>
<reference evidence="4 5" key="1">
    <citation type="submission" date="2024-12" db="EMBL/GenBank/DDBJ databases">
        <title>Forecasting of Potato common scab and diversities of Pathogenic streptomyces spp. in china.</title>
        <authorList>
            <person name="Handique U."/>
            <person name="Wu J."/>
        </authorList>
    </citation>
    <scope>NUCLEOTIDE SEQUENCE [LARGE SCALE GENOMIC DNA]</scope>
    <source>
        <strain evidence="4 5">ZRIMU1585</strain>
    </source>
</reference>
<dbReference type="Pfam" id="PF11992">
    <property type="entry name" value="TgpA_N"/>
    <property type="match status" value="1"/>
</dbReference>
<dbReference type="InterPro" id="IPR025403">
    <property type="entry name" value="TgpA-like_C"/>
</dbReference>
<keyword evidence="2" id="KW-1133">Transmembrane helix</keyword>
<evidence type="ECO:0000313" key="5">
    <source>
        <dbReference type="Proteomes" id="UP001631993"/>
    </source>
</evidence>